<feature type="region of interest" description="Disordered" evidence="1">
    <location>
        <begin position="212"/>
        <end position="245"/>
    </location>
</feature>
<feature type="compositionally biased region" description="Low complexity" evidence="1">
    <location>
        <begin position="85"/>
        <end position="97"/>
    </location>
</feature>
<feature type="region of interest" description="Disordered" evidence="1">
    <location>
        <begin position="68"/>
        <end position="109"/>
    </location>
</feature>
<dbReference type="AlphaFoldDB" id="A0A553N841"/>
<organism evidence="2 3">
    <name type="scientific">Tigriopus californicus</name>
    <name type="common">Marine copepod</name>
    <dbReference type="NCBI Taxonomy" id="6832"/>
    <lineage>
        <taxon>Eukaryota</taxon>
        <taxon>Metazoa</taxon>
        <taxon>Ecdysozoa</taxon>
        <taxon>Arthropoda</taxon>
        <taxon>Crustacea</taxon>
        <taxon>Multicrustacea</taxon>
        <taxon>Hexanauplia</taxon>
        <taxon>Copepoda</taxon>
        <taxon>Harpacticoida</taxon>
        <taxon>Harpacticidae</taxon>
        <taxon>Tigriopus</taxon>
    </lineage>
</organism>
<protein>
    <submittedName>
        <fullName evidence="2">Uncharacterized protein</fullName>
    </submittedName>
</protein>
<reference evidence="2 3" key="1">
    <citation type="journal article" date="2018" name="Nat. Ecol. Evol.">
        <title>Genomic signatures of mitonuclear coevolution across populations of Tigriopus californicus.</title>
        <authorList>
            <person name="Barreto F.S."/>
            <person name="Watson E.T."/>
            <person name="Lima T.G."/>
            <person name="Willett C.S."/>
            <person name="Edmands S."/>
            <person name="Li W."/>
            <person name="Burton R.S."/>
        </authorList>
    </citation>
    <scope>NUCLEOTIDE SEQUENCE [LARGE SCALE GENOMIC DNA]</scope>
    <source>
        <strain evidence="2 3">San Diego</strain>
    </source>
</reference>
<evidence type="ECO:0000313" key="3">
    <source>
        <dbReference type="Proteomes" id="UP000318571"/>
    </source>
</evidence>
<keyword evidence="3" id="KW-1185">Reference proteome</keyword>
<evidence type="ECO:0000256" key="1">
    <source>
        <dbReference type="SAM" id="MobiDB-lite"/>
    </source>
</evidence>
<comment type="caution">
    <text evidence="2">The sequence shown here is derived from an EMBL/GenBank/DDBJ whole genome shotgun (WGS) entry which is preliminary data.</text>
</comment>
<name>A0A553N841_TIGCA</name>
<gene>
    <name evidence="2" type="ORF">TCAL_05701</name>
</gene>
<feature type="compositionally biased region" description="Low complexity" evidence="1">
    <location>
        <begin position="228"/>
        <end position="237"/>
    </location>
</feature>
<proteinExistence type="predicted"/>
<dbReference type="EMBL" id="VCGU01000459">
    <property type="protein sequence ID" value="TRY61606.1"/>
    <property type="molecule type" value="Genomic_DNA"/>
</dbReference>
<sequence length="275" mass="30638">MEGMVPDEERGVATLGGRASLPTMYVENELNNSTVSNAHLRFRKISHEAPNSSNGRFNPCYGTPTTYCSSPRANHKTPDSGIEVSSSSLDTSPESLDNQSQSLRFPPHRNLYESETGDVLGGKKASIQYGHDLKNLQAKEETQRMLEVQAAKLEKIIETLALKEGDSEEVANEKKDLLLEKLRESGHFASSKIEPLDIDNVSPPQDHEVIIEKKPSPQIGPKLDDENNAPNSENPEPVKIRRKRVILQSKSANPLKEFRITELDGEKEDDPFRLL</sequence>
<dbReference type="Proteomes" id="UP000318571">
    <property type="component" value="Chromosome 8"/>
</dbReference>
<accession>A0A553N841</accession>
<evidence type="ECO:0000313" key="2">
    <source>
        <dbReference type="EMBL" id="TRY61606.1"/>
    </source>
</evidence>